<dbReference type="PROSITE" id="PS01124">
    <property type="entry name" value="HTH_ARAC_FAMILY_2"/>
    <property type="match status" value="1"/>
</dbReference>
<evidence type="ECO:0000259" key="3">
    <source>
        <dbReference type="PROSITE" id="PS01124"/>
    </source>
</evidence>
<comment type="caution">
    <text evidence="4">The sequence shown here is derived from an EMBL/GenBank/DDBJ whole genome shotgun (WGS) entry which is preliminary data.</text>
</comment>
<proteinExistence type="predicted"/>
<organism evidence="4">
    <name type="scientific">bioreactor metagenome</name>
    <dbReference type="NCBI Taxonomy" id="1076179"/>
    <lineage>
        <taxon>unclassified sequences</taxon>
        <taxon>metagenomes</taxon>
        <taxon>ecological metagenomes</taxon>
    </lineage>
</organism>
<evidence type="ECO:0000256" key="2">
    <source>
        <dbReference type="ARBA" id="ARBA00023163"/>
    </source>
</evidence>
<dbReference type="PANTHER" id="PTHR47893:SF1">
    <property type="entry name" value="REGULATORY PROTEIN PCHR"/>
    <property type="match status" value="1"/>
</dbReference>
<dbReference type="SUPFAM" id="SSF46689">
    <property type="entry name" value="Homeodomain-like"/>
    <property type="match status" value="1"/>
</dbReference>
<dbReference type="GO" id="GO:0003700">
    <property type="term" value="F:DNA-binding transcription factor activity"/>
    <property type="evidence" value="ECO:0007669"/>
    <property type="project" value="InterPro"/>
</dbReference>
<evidence type="ECO:0000256" key="1">
    <source>
        <dbReference type="ARBA" id="ARBA00023015"/>
    </source>
</evidence>
<dbReference type="PANTHER" id="PTHR47893">
    <property type="entry name" value="REGULATORY PROTEIN PCHR"/>
    <property type="match status" value="1"/>
</dbReference>
<dbReference type="InterPro" id="IPR018060">
    <property type="entry name" value="HTH_AraC"/>
</dbReference>
<dbReference type="SMART" id="SM00342">
    <property type="entry name" value="HTH_ARAC"/>
    <property type="match status" value="1"/>
</dbReference>
<protein>
    <submittedName>
        <fullName evidence="4">HTH-type transcriptional activator RhaR</fullName>
    </submittedName>
</protein>
<dbReference type="Gene3D" id="1.10.10.60">
    <property type="entry name" value="Homeodomain-like"/>
    <property type="match status" value="1"/>
</dbReference>
<gene>
    <name evidence="4" type="primary">rhaR_60</name>
    <name evidence="4" type="ORF">SDC9_63887</name>
</gene>
<keyword evidence="1" id="KW-0805">Transcription regulation</keyword>
<dbReference type="GO" id="GO:0043565">
    <property type="term" value="F:sequence-specific DNA binding"/>
    <property type="evidence" value="ECO:0007669"/>
    <property type="project" value="InterPro"/>
</dbReference>
<dbReference type="InterPro" id="IPR009057">
    <property type="entry name" value="Homeodomain-like_sf"/>
</dbReference>
<dbReference type="Pfam" id="PF12833">
    <property type="entry name" value="HTH_18"/>
    <property type="match status" value="1"/>
</dbReference>
<feature type="domain" description="HTH araC/xylS-type" evidence="3">
    <location>
        <begin position="164"/>
        <end position="263"/>
    </location>
</feature>
<name>A0A644XMS9_9ZZZZ</name>
<dbReference type="AlphaFoldDB" id="A0A644XMS9"/>
<reference evidence="4" key="1">
    <citation type="submission" date="2019-08" db="EMBL/GenBank/DDBJ databases">
        <authorList>
            <person name="Kucharzyk K."/>
            <person name="Murdoch R.W."/>
            <person name="Higgins S."/>
            <person name="Loffler F."/>
        </authorList>
    </citation>
    <scope>NUCLEOTIDE SEQUENCE</scope>
</reference>
<dbReference type="EMBL" id="VSSQ01002806">
    <property type="protein sequence ID" value="MPM17492.1"/>
    <property type="molecule type" value="Genomic_DNA"/>
</dbReference>
<keyword evidence="2" id="KW-0804">Transcription</keyword>
<evidence type="ECO:0000313" key="4">
    <source>
        <dbReference type="EMBL" id="MPM17492.1"/>
    </source>
</evidence>
<dbReference type="InterPro" id="IPR053142">
    <property type="entry name" value="PchR_regulatory_protein"/>
</dbReference>
<sequence length="279" mass="31584">MGTCFQKVQAAQGFLQINHCHEGSFELELQGGMVSFLTEGDVAVNAPGVQQITDSRLPTGRYVGVAILLELATAQRSLDTLLPYSGINLFRLSEKLCSGRELFLLRARPEIEHIFSELYHVDDRIRETYIFLKTAELLLFLTLAENELRDALPRFSRQVVEATKAVCAYLMTKPVPKVPICELAGRFNVADTSLRECFKSIYGCPIGAFIRLQRMKRASTLLRDEEELSIGQIAQMVGYENQSKFAAAFKAVMLDSPLSYRHRHTRQDDKTEHKFDVME</sequence>
<accession>A0A644XMS9</accession>